<dbReference type="PANTHER" id="PTHR10625">
    <property type="entry name" value="HISTONE DEACETYLASE HDAC1-RELATED"/>
    <property type="match status" value="1"/>
</dbReference>
<protein>
    <recommendedName>
        <fullName evidence="3">histone deacetylase</fullName>
        <ecNumber evidence="3">3.5.1.98</ecNumber>
    </recommendedName>
</protein>
<dbReference type="EC" id="3.5.1.98" evidence="3"/>
<sequence>MGKLVISASQFQSQVTDLLPCNKGRKSQLVYELLNCYSLLDQFDHVIAKPCCDKRELLRFHSESYINAVLDSKYDRLLPYDEDESSWSQLLEMTNDWSHRNDAQIATYWNTRTQLYEYFKGLTSRKRPAAEIEDVEKQRETDYKSFNLEGDCPIFSFLPMYCQVVTGATLRLADYIELDSHDDRTIAINWDGGRHHAMKKKASGFCYVNDIVLLIQKLRSKGFQKLTYVDFDLHHGDGVERAFQFSPKIQTISMHLFECGFFPTTGSLEDNKRGKNIANIPLAHGLDDAYLNEIVTKVVIPLIDRHFPQAIIVQCGGDGLMGDEYNEWQLTIRGLCENILKIVNNYKDCPIVLLGGGGYNATVMSRFYTYLTGKLIYPDFLQDEDIIIPEHRFIDAYHDEHYKFWAYEMEGSLLKKTLKNENKPEFINKVRNHYGICT</sequence>
<evidence type="ECO:0000256" key="5">
    <source>
        <dbReference type="ARBA" id="ARBA00022801"/>
    </source>
</evidence>
<evidence type="ECO:0000256" key="2">
    <source>
        <dbReference type="ARBA" id="ARBA00006457"/>
    </source>
</evidence>
<keyword evidence="7" id="KW-0805">Transcription regulation</keyword>
<evidence type="ECO:0000256" key="3">
    <source>
        <dbReference type="ARBA" id="ARBA00012111"/>
    </source>
</evidence>
<evidence type="ECO:0000313" key="11">
    <source>
        <dbReference type="EMBL" id="GCE99148.1"/>
    </source>
</evidence>
<keyword evidence="6" id="KW-0156">Chromatin regulator</keyword>
<evidence type="ECO:0000256" key="7">
    <source>
        <dbReference type="ARBA" id="ARBA00023015"/>
    </source>
</evidence>
<evidence type="ECO:0000259" key="10">
    <source>
        <dbReference type="Pfam" id="PF00850"/>
    </source>
</evidence>
<evidence type="ECO:0000256" key="8">
    <source>
        <dbReference type="ARBA" id="ARBA00023163"/>
    </source>
</evidence>
<dbReference type="InterPro" id="IPR000286">
    <property type="entry name" value="HDACs"/>
</dbReference>
<dbReference type="Pfam" id="PF00850">
    <property type="entry name" value="Hist_deacetyl"/>
    <property type="match status" value="1"/>
</dbReference>
<dbReference type="Gene3D" id="3.40.800.20">
    <property type="entry name" value="Histone deacetylase domain"/>
    <property type="match status" value="1"/>
</dbReference>
<name>A0A4C2EAP6_9SACH</name>
<keyword evidence="12" id="KW-1185">Reference proteome</keyword>
<dbReference type="PRINTS" id="PR01270">
    <property type="entry name" value="HDASUPER"/>
</dbReference>
<keyword evidence="9" id="KW-0539">Nucleus</keyword>
<keyword evidence="8" id="KW-0804">Transcription</keyword>
<dbReference type="SUPFAM" id="SSF52768">
    <property type="entry name" value="Arginase/deacetylase"/>
    <property type="match status" value="1"/>
</dbReference>
<evidence type="ECO:0000256" key="9">
    <source>
        <dbReference type="ARBA" id="ARBA00023242"/>
    </source>
</evidence>
<evidence type="ECO:0000256" key="6">
    <source>
        <dbReference type="ARBA" id="ARBA00022853"/>
    </source>
</evidence>
<dbReference type="GO" id="GO:0010557">
    <property type="term" value="P:positive regulation of macromolecule biosynthetic process"/>
    <property type="evidence" value="ECO:0007669"/>
    <property type="project" value="UniProtKB-ARBA"/>
</dbReference>
<keyword evidence="4" id="KW-0678">Repressor</keyword>
<reference evidence="11 12" key="1">
    <citation type="submission" date="2019-01" db="EMBL/GenBank/DDBJ databases">
        <title>Draft Genome Sequencing of Zygosaccharomyces mellis Ca-7.</title>
        <authorList>
            <person name="Shiwa Y."/>
            <person name="Kanesaki Y."/>
            <person name="Ishige T."/>
            <person name="Mura K."/>
            <person name="Hori T."/>
            <person name="Tamura T."/>
        </authorList>
    </citation>
    <scope>NUCLEOTIDE SEQUENCE [LARGE SCALE GENOMIC DNA]</scope>
    <source>
        <strain evidence="11 12">Ca-7</strain>
    </source>
</reference>
<dbReference type="InterPro" id="IPR037138">
    <property type="entry name" value="His_deacetylse_dom_sf"/>
</dbReference>
<gene>
    <name evidence="11" type="ORF">ZYGM_002580</name>
</gene>
<feature type="domain" description="Histone deacetylase" evidence="10">
    <location>
        <begin position="20"/>
        <end position="373"/>
    </location>
</feature>
<dbReference type="InterPro" id="IPR023801">
    <property type="entry name" value="His_deacetylse_dom"/>
</dbReference>
<organism evidence="11 12">
    <name type="scientific">Zygosaccharomyces mellis</name>
    <dbReference type="NCBI Taxonomy" id="42258"/>
    <lineage>
        <taxon>Eukaryota</taxon>
        <taxon>Fungi</taxon>
        <taxon>Dikarya</taxon>
        <taxon>Ascomycota</taxon>
        <taxon>Saccharomycotina</taxon>
        <taxon>Saccharomycetes</taxon>
        <taxon>Saccharomycetales</taxon>
        <taxon>Saccharomycetaceae</taxon>
        <taxon>Zygosaccharomyces</taxon>
    </lineage>
</organism>
<comment type="similarity">
    <text evidence="2">Belongs to the histone deacetylase family. HD type 1 subfamily.</text>
</comment>
<dbReference type="AlphaFoldDB" id="A0A4C2EAP6"/>
<proteinExistence type="inferred from homology"/>
<dbReference type="GO" id="GO:0141221">
    <property type="term" value="F:histone deacetylase activity, hydrolytic mechanism"/>
    <property type="evidence" value="ECO:0007669"/>
    <property type="project" value="UniProtKB-EC"/>
</dbReference>
<dbReference type="GO" id="GO:0005634">
    <property type="term" value="C:nucleus"/>
    <property type="evidence" value="ECO:0007669"/>
    <property type="project" value="UniProtKB-SubCell"/>
</dbReference>
<dbReference type="InterPro" id="IPR023696">
    <property type="entry name" value="Ureohydrolase_dom_sf"/>
</dbReference>
<keyword evidence="5" id="KW-0378">Hydrolase</keyword>
<comment type="caution">
    <text evidence="11">The sequence shown here is derived from an EMBL/GenBank/DDBJ whole genome shotgun (WGS) entry which is preliminary data.</text>
</comment>
<evidence type="ECO:0000313" key="12">
    <source>
        <dbReference type="Proteomes" id="UP000301737"/>
    </source>
</evidence>
<dbReference type="EMBL" id="BIMX01000008">
    <property type="protein sequence ID" value="GCE99148.1"/>
    <property type="molecule type" value="Genomic_DNA"/>
</dbReference>
<evidence type="ECO:0000256" key="1">
    <source>
        <dbReference type="ARBA" id="ARBA00004123"/>
    </source>
</evidence>
<evidence type="ECO:0000256" key="4">
    <source>
        <dbReference type="ARBA" id="ARBA00022491"/>
    </source>
</evidence>
<accession>A0A4C2EAP6</accession>
<dbReference type="Proteomes" id="UP000301737">
    <property type="component" value="Unassembled WGS sequence"/>
</dbReference>
<dbReference type="OrthoDB" id="73273at2759"/>
<dbReference type="PANTHER" id="PTHR10625:SF14">
    <property type="entry name" value="HISTONE DEACETYLASE 8"/>
    <property type="match status" value="1"/>
</dbReference>
<dbReference type="GO" id="GO:0031507">
    <property type="term" value="P:heterochromatin formation"/>
    <property type="evidence" value="ECO:0007669"/>
    <property type="project" value="TreeGrafter"/>
</dbReference>
<dbReference type="GO" id="GO:0006355">
    <property type="term" value="P:regulation of DNA-templated transcription"/>
    <property type="evidence" value="ECO:0007669"/>
    <property type="project" value="UniProtKB-ARBA"/>
</dbReference>
<comment type="subcellular location">
    <subcellularLocation>
        <location evidence="1">Nucleus</location>
    </subcellularLocation>
</comment>